<accession>L7U3B1</accession>
<evidence type="ECO:0000313" key="1">
    <source>
        <dbReference type="EMBL" id="AGC43276.1"/>
    </source>
</evidence>
<organism evidence="1 2">
    <name type="scientific">Myxococcus stipitatus (strain DSM 14675 / JCM 12634 / Mx s8)</name>
    <dbReference type="NCBI Taxonomy" id="1278073"/>
    <lineage>
        <taxon>Bacteria</taxon>
        <taxon>Pseudomonadati</taxon>
        <taxon>Myxococcota</taxon>
        <taxon>Myxococcia</taxon>
        <taxon>Myxococcales</taxon>
        <taxon>Cystobacterineae</taxon>
        <taxon>Myxococcaceae</taxon>
        <taxon>Myxococcus</taxon>
    </lineage>
</organism>
<sequence length="62" mass="7603">MATPEQLKEVREKREEFFRERPEFKVYQIRRTLEGMIEIHTKWEQPDVAEVLQKLLNELTTN</sequence>
<reference evidence="1 2" key="1">
    <citation type="journal article" date="2013" name="Genome Announc.">
        <title>Complete genome sequence of Myxococcus stipitatus strain DSM 14675, a fruiting myxobacterium.</title>
        <authorList>
            <person name="Huntley S."/>
            <person name="Kneip S."/>
            <person name="Treuner-Lange A."/>
            <person name="Sogaard-Andersen L."/>
        </authorList>
    </citation>
    <scope>NUCLEOTIDE SEQUENCE [LARGE SCALE GENOMIC DNA]</scope>
    <source>
        <strain evidence="2">DSM 14675 / JCM 12634 / Mx s8</strain>
    </source>
</reference>
<dbReference type="Proteomes" id="UP000011131">
    <property type="component" value="Chromosome"/>
</dbReference>
<dbReference type="AlphaFoldDB" id="L7U3B1"/>
<dbReference type="PATRIC" id="fig|1278073.3.peg.1986"/>
<dbReference type="HOGENOM" id="CLU_2899462_0_0_7"/>
<keyword evidence="2" id="KW-1185">Reference proteome</keyword>
<gene>
    <name evidence="1" type="ordered locus">MYSTI_01946</name>
</gene>
<dbReference type="RefSeq" id="WP_015347538.1">
    <property type="nucleotide sequence ID" value="NC_020126.1"/>
</dbReference>
<dbReference type="KEGG" id="msd:MYSTI_01946"/>
<name>L7U3B1_MYXSD</name>
<proteinExistence type="predicted"/>
<dbReference type="EMBL" id="CP004025">
    <property type="protein sequence ID" value="AGC43276.1"/>
    <property type="molecule type" value="Genomic_DNA"/>
</dbReference>
<protein>
    <submittedName>
        <fullName evidence="1">Uncharacterized protein</fullName>
    </submittedName>
</protein>
<evidence type="ECO:0000313" key="2">
    <source>
        <dbReference type="Proteomes" id="UP000011131"/>
    </source>
</evidence>